<dbReference type="RefSeq" id="WP_233054095.1">
    <property type="nucleotide sequence ID" value="NZ_JAIMJA010000019.1"/>
</dbReference>
<organism evidence="1 2">
    <name type="scientific">Motilimonas cestriensis</name>
    <dbReference type="NCBI Taxonomy" id="2742685"/>
    <lineage>
        <taxon>Bacteria</taxon>
        <taxon>Pseudomonadati</taxon>
        <taxon>Pseudomonadota</taxon>
        <taxon>Gammaproteobacteria</taxon>
        <taxon>Alteromonadales</taxon>
        <taxon>Alteromonadales genera incertae sedis</taxon>
        <taxon>Motilimonas</taxon>
    </lineage>
</organism>
<evidence type="ECO:0000313" key="2">
    <source>
        <dbReference type="Proteomes" id="UP001201273"/>
    </source>
</evidence>
<protein>
    <recommendedName>
        <fullName evidence="3">ABM domain-containing protein</fullName>
    </recommendedName>
</protein>
<dbReference type="Proteomes" id="UP001201273">
    <property type="component" value="Unassembled WGS sequence"/>
</dbReference>
<gene>
    <name evidence="1" type="ORF">K6Y31_16805</name>
</gene>
<dbReference type="InterPro" id="IPR011008">
    <property type="entry name" value="Dimeric_a/b-barrel"/>
</dbReference>
<dbReference type="EMBL" id="JAIMJA010000019">
    <property type="protein sequence ID" value="MCE2596458.1"/>
    <property type="molecule type" value="Genomic_DNA"/>
</dbReference>
<proteinExistence type="predicted"/>
<name>A0ABS8WD24_9GAMM</name>
<sequence length="105" mass="11727">MNSVIEMVSFKLAAGVTEQDFMAAVARSQKPIAQLAGFQYRSLSYNAEQQRWTDIYYWQSMTAAKAADEAFMSSVDCQALIALTDKDSVVMQHQEVHFSSCDSAE</sequence>
<accession>A0ABS8WD24</accession>
<keyword evidence="2" id="KW-1185">Reference proteome</keyword>
<evidence type="ECO:0000313" key="1">
    <source>
        <dbReference type="EMBL" id="MCE2596458.1"/>
    </source>
</evidence>
<dbReference type="SUPFAM" id="SSF54909">
    <property type="entry name" value="Dimeric alpha+beta barrel"/>
    <property type="match status" value="1"/>
</dbReference>
<reference evidence="1 2" key="1">
    <citation type="journal article" date="2022" name="Environ. Microbiol. Rep.">
        <title>Eco-phylogenetic analyses reveal divergent evolution of vitamin B12 metabolism in the marine bacterial family 'Psychromonadaceae'.</title>
        <authorList>
            <person name="Jin X."/>
            <person name="Yang Y."/>
            <person name="Cao H."/>
            <person name="Gao B."/>
            <person name="Zhao Z."/>
        </authorList>
    </citation>
    <scope>NUCLEOTIDE SEQUENCE [LARGE SCALE GENOMIC DNA]</scope>
    <source>
        <strain evidence="1 2">MKS20</strain>
    </source>
</reference>
<evidence type="ECO:0008006" key="3">
    <source>
        <dbReference type="Google" id="ProtNLM"/>
    </source>
</evidence>
<comment type="caution">
    <text evidence="1">The sequence shown here is derived from an EMBL/GenBank/DDBJ whole genome shotgun (WGS) entry which is preliminary data.</text>
</comment>